<evidence type="ECO:0000313" key="2">
    <source>
        <dbReference type="EMBL" id="GHK50917.1"/>
    </source>
</evidence>
<name>A0A919HNR7_KLEPN</name>
<accession>A0A919HNR7</accession>
<dbReference type="AlphaFoldDB" id="A0A919HNR7"/>
<dbReference type="EMBL" id="BNFF01000001">
    <property type="protein sequence ID" value="GHK50917.1"/>
    <property type="molecule type" value="Genomic_DNA"/>
</dbReference>
<proteinExistence type="predicted"/>
<feature type="region of interest" description="Disordered" evidence="1">
    <location>
        <begin position="1"/>
        <end position="59"/>
    </location>
</feature>
<organism evidence="2 3">
    <name type="scientific">Klebsiella pneumoniae</name>
    <dbReference type="NCBI Taxonomy" id="573"/>
    <lineage>
        <taxon>Bacteria</taxon>
        <taxon>Pseudomonadati</taxon>
        <taxon>Pseudomonadota</taxon>
        <taxon>Gammaproteobacteria</taxon>
        <taxon>Enterobacterales</taxon>
        <taxon>Enterobacteriaceae</taxon>
        <taxon>Klebsiella/Raoultella group</taxon>
        <taxon>Klebsiella</taxon>
        <taxon>Klebsiella pneumoniae complex</taxon>
    </lineage>
</organism>
<evidence type="ECO:0000313" key="3">
    <source>
        <dbReference type="Proteomes" id="UP000655094"/>
    </source>
</evidence>
<protein>
    <submittedName>
        <fullName evidence="2">Uncharacterized protein</fullName>
    </submittedName>
</protein>
<comment type="caution">
    <text evidence="2">The sequence shown here is derived from an EMBL/GenBank/DDBJ whole genome shotgun (WGS) entry which is preliminary data.</text>
</comment>
<dbReference type="Proteomes" id="UP000655094">
    <property type="component" value="Unassembled WGS sequence"/>
</dbReference>
<reference evidence="2" key="1">
    <citation type="submission" date="2020-10" db="EMBL/GenBank/DDBJ databases">
        <title>Genome Sequence of ESBL Producing Zambian Clinical Strains.</title>
        <authorList>
            <person name="Shawa M."/>
            <person name="Furuta Y."/>
            <person name="Simbotwe M."/>
            <person name="Mulenga E."/>
            <person name="Mubanga M."/>
            <person name="Mulenga G."/>
            <person name="Kaile C."/>
            <person name="Zorigt T."/>
            <person name="Hang'ombe B."/>
            <person name="Higashi H."/>
        </authorList>
    </citation>
    <scope>NUCLEOTIDE SEQUENCE</scope>
    <source>
        <strain evidence="2">Zam_UTH_09</strain>
    </source>
</reference>
<sequence length="59" mass="6149">MLPLTATGCHQHRAANQHAATQRGHRNAKTAGIPFLRGQQVDTPAQLHSAPAAIAGAET</sequence>
<gene>
    <name evidence="2" type="ORF">KPZU09_06530</name>
</gene>
<evidence type="ECO:0000256" key="1">
    <source>
        <dbReference type="SAM" id="MobiDB-lite"/>
    </source>
</evidence>